<dbReference type="AlphaFoldDB" id="A0A016QQL3"/>
<comment type="caution">
    <text evidence="1">The sequence shown here is derived from an EMBL/GenBank/DDBJ whole genome shotgun (WGS) entry which is preliminary data.</text>
</comment>
<dbReference type="SUPFAM" id="SSF159501">
    <property type="entry name" value="EreA/ChaN-like"/>
    <property type="match status" value="1"/>
</dbReference>
<gene>
    <name evidence="1" type="ORF">DEIPH_ctg025orf0147</name>
</gene>
<dbReference type="Proteomes" id="UP000020492">
    <property type="component" value="Unassembled WGS sequence"/>
</dbReference>
<dbReference type="CDD" id="cd14728">
    <property type="entry name" value="Ere-like"/>
    <property type="match status" value="1"/>
</dbReference>
<dbReference type="OrthoDB" id="9810066at2"/>
<reference evidence="1 2" key="1">
    <citation type="submission" date="2014-03" db="EMBL/GenBank/DDBJ databases">
        <title>Draft genome sequence of Deinococcus phoenicis 1P10ME.</title>
        <authorList>
            <person name="Stepanov V.G."/>
            <person name="Vaishampayan P."/>
            <person name="Venkateswaran K."/>
            <person name="Fox G.E."/>
        </authorList>
    </citation>
    <scope>NUCLEOTIDE SEQUENCE [LARGE SCALE GENOMIC DNA]</scope>
    <source>
        <strain evidence="1 2">1P10ME</strain>
    </source>
</reference>
<sequence length="448" mass="51044">MTQRVHPEAALIQALRAVARPLTGAADDYDDLLDRIGDARFVLIGEASHGTHEFYRERARLTRRLIEEKGFTAVAVEADWPDAYRVNRYVRGQGEDENALEALRDFQRFPKWMWRNEDVQGFVDWLRDHNERYPDGVAGFYGLDLYSLHRSMNAVVEYLEGVDPEAAQRARQRYACFEQFGENPQAYGYATEYGRREPCEDAAVQQLLELQRREAELAGGPLGGDEHFYAEQNARLALNAENYYRAMFRGRDESWNIRDAHMAETLEALARHGESQGRPQKIVVWAHNSHLGDARASEMGWLRGELNLGQLTRERWPEDTFIVGLSTHHGTVTAADDWDTPARTKRVRPGLPGSVEDVFHEVSGGDFWLDLREQNAATDGLRPERLQRFIGVIYAPQTERWSHYVHTRLSEMYDALLHFDKTSAVVPLDGAAGAEPEGEVPDTFPTGE</sequence>
<dbReference type="eggNOG" id="COG2312">
    <property type="taxonomic scope" value="Bacteria"/>
</dbReference>
<dbReference type="PIRSF" id="PIRSF036794">
    <property type="entry name" value="UCP_erythr_ester"/>
    <property type="match status" value="1"/>
</dbReference>
<dbReference type="Gene3D" id="1.20.1440.30">
    <property type="entry name" value="Biosynthetic Protein domain"/>
    <property type="match status" value="1"/>
</dbReference>
<evidence type="ECO:0000313" key="1">
    <source>
        <dbReference type="EMBL" id="EYB68286.1"/>
    </source>
</evidence>
<dbReference type="InterPro" id="IPR014622">
    <property type="entry name" value="UCP036794_erythomycin"/>
</dbReference>
<dbReference type="InterPro" id="IPR052036">
    <property type="entry name" value="Hydrolase/PRTase-associated"/>
</dbReference>
<dbReference type="STRING" id="1476583.DEIPH_ctg025orf0147"/>
<dbReference type="Pfam" id="PF05139">
    <property type="entry name" value="Erythro_esteras"/>
    <property type="match status" value="1"/>
</dbReference>
<dbReference type="InterPro" id="IPR007815">
    <property type="entry name" value="Emycin_Estase"/>
</dbReference>
<dbReference type="PATRIC" id="fig|1476583.3.peg.1634"/>
<dbReference type="RefSeq" id="WP_034356563.1">
    <property type="nucleotide sequence ID" value="NZ_JHAC01000025.1"/>
</dbReference>
<dbReference type="EMBL" id="JHAC01000025">
    <property type="protein sequence ID" value="EYB68286.1"/>
    <property type="molecule type" value="Genomic_DNA"/>
</dbReference>
<evidence type="ECO:0000313" key="2">
    <source>
        <dbReference type="Proteomes" id="UP000020492"/>
    </source>
</evidence>
<name>A0A016QQL3_9DEIO</name>
<organism evidence="1 2">
    <name type="scientific">Deinococcus phoenicis</name>
    <dbReference type="NCBI Taxonomy" id="1476583"/>
    <lineage>
        <taxon>Bacteria</taxon>
        <taxon>Thermotogati</taxon>
        <taxon>Deinococcota</taxon>
        <taxon>Deinococci</taxon>
        <taxon>Deinococcales</taxon>
        <taxon>Deinococcaceae</taxon>
        <taxon>Deinococcus</taxon>
    </lineage>
</organism>
<dbReference type="GO" id="GO:0046677">
    <property type="term" value="P:response to antibiotic"/>
    <property type="evidence" value="ECO:0007669"/>
    <property type="project" value="InterPro"/>
</dbReference>
<dbReference type="PANTHER" id="PTHR31299:SF0">
    <property type="entry name" value="ESTERASE, PUTATIVE (AFU_ORTHOLOGUE AFUA_1G05850)-RELATED"/>
    <property type="match status" value="1"/>
</dbReference>
<accession>A0A016QQL3</accession>
<dbReference type="Gene3D" id="3.40.1660.10">
    <property type="entry name" value="EreA-like (biosynthetic domain)"/>
    <property type="match status" value="1"/>
</dbReference>
<dbReference type="Gene3D" id="3.30.1870.10">
    <property type="entry name" value="EreA-like, domain 2"/>
    <property type="match status" value="1"/>
</dbReference>
<proteinExistence type="predicted"/>
<dbReference type="PANTHER" id="PTHR31299">
    <property type="entry name" value="ESTERASE, PUTATIVE (AFU_ORTHOLOGUE AFUA_1G05850)-RELATED"/>
    <property type="match status" value="1"/>
</dbReference>
<protein>
    <submittedName>
        <fullName evidence="1">Erythromycin esterase</fullName>
    </submittedName>
</protein>
<keyword evidence="2" id="KW-1185">Reference proteome</keyword>